<name>A0A238BQ47_9BILA</name>
<organism evidence="2 3">
    <name type="scientific">Onchocerca flexuosa</name>
    <dbReference type="NCBI Taxonomy" id="387005"/>
    <lineage>
        <taxon>Eukaryota</taxon>
        <taxon>Metazoa</taxon>
        <taxon>Ecdysozoa</taxon>
        <taxon>Nematoda</taxon>
        <taxon>Chromadorea</taxon>
        <taxon>Rhabditida</taxon>
        <taxon>Spirurina</taxon>
        <taxon>Spiruromorpha</taxon>
        <taxon>Filarioidea</taxon>
        <taxon>Onchocercidae</taxon>
        <taxon>Onchocerca</taxon>
    </lineage>
</organism>
<protein>
    <submittedName>
        <fullName evidence="2">Uncharacterized protein</fullName>
    </submittedName>
</protein>
<dbReference type="EMBL" id="KZ270043">
    <property type="protein sequence ID" value="OZC07094.1"/>
    <property type="molecule type" value="Genomic_DNA"/>
</dbReference>
<proteinExistence type="predicted"/>
<feature type="region of interest" description="Disordered" evidence="1">
    <location>
        <begin position="1"/>
        <end position="35"/>
    </location>
</feature>
<gene>
    <name evidence="2" type="ORF">X798_05899</name>
</gene>
<feature type="compositionally biased region" description="Acidic residues" evidence="1">
    <location>
        <begin position="7"/>
        <end position="16"/>
    </location>
</feature>
<dbReference type="Proteomes" id="UP000242913">
    <property type="component" value="Unassembled WGS sequence"/>
</dbReference>
<evidence type="ECO:0000256" key="1">
    <source>
        <dbReference type="SAM" id="MobiDB-lite"/>
    </source>
</evidence>
<keyword evidence="3" id="KW-1185">Reference proteome</keyword>
<accession>A0A238BQ47</accession>
<evidence type="ECO:0000313" key="2">
    <source>
        <dbReference type="EMBL" id="OZC07094.1"/>
    </source>
</evidence>
<reference evidence="2 3" key="1">
    <citation type="submission" date="2015-12" db="EMBL/GenBank/DDBJ databases">
        <title>Draft genome of the nematode, Onchocerca flexuosa.</title>
        <authorList>
            <person name="Mitreva M."/>
        </authorList>
    </citation>
    <scope>NUCLEOTIDE SEQUENCE [LARGE SCALE GENOMIC DNA]</scope>
    <source>
        <strain evidence="2">Red Deer</strain>
    </source>
</reference>
<evidence type="ECO:0000313" key="3">
    <source>
        <dbReference type="Proteomes" id="UP000242913"/>
    </source>
</evidence>
<dbReference type="AlphaFoldDB" id="A0A238BQ47"/>
<sequence length="74" mass="8692">MESIGEWNEEAADSDDNSTMVILMPKSEGRRSEEEDWLRRRGKKVEKRMCECEKGSMKNAEIVYFGLSKKVRFE</sequence>